<dbReference type="OrthoDB" id="2251794at2759"/>
<dbReference type="STRING" id="344612.A1CJM7"/>
<evidence type="ECO:0000313" key="3">
    <source>
        <dbReference type="Proteomes" id="UP000006701"/>
    </source>
</evidence>
<gene>
    <name evidence="2" type="ORF">ACLA_035540</name>
</gene>
<dbReference type="KEGG" id="act:ACLA_035540"/>
<proteinExistence type="predicted"/>
<dbReference type="EMBL" id="DS027056">
    <property type="protein sequence ID" value="EAW09351.1"/>
    <property type="molecule type" value="Genomic_DNA"/>
</dbReference>
<keyword evidence="3" id="KW-1185">Reference proteome</keyword>
<evidence type="ECO:0000313" key="2">
    <source>
        <dbReference type="EMBL" id="EAW09351.1"/>
    </source>
</evidence>
<sequence>MLRVKLMFGAWVLLLLAVVRADADAQLQRKTANLEECIHPHPNSCNFYAQCLESKYHCGSSGYPIGFGQRFCAKSLIWKPKMSPSGQKWITETMLCLQEQLVPFANGSESSSCGELEEYALGTHAGCYVKSGVCTLPIEDWGKILEIVFPALVSDPENFQSAFSTARDCVMLYIWLIGKEIL</sequence>
<dbReference type="AlphaFoldDB" id="A1CJM7"/>
<accession>A1CJM7</accession>
<dbReference type="HOGENOM" id="CLU_110800_0_0_1"/>
<evidence type="ECO:0000256" key="1">
    <source>
        <dbReference type="SAM" id="SignalP"/>
    </source>
</evidence>
<reference evidence="2 3" key="1">
    <citation type="journal article" date="2008" name="PLoS Genet.">
        <title>Genomic islands in the pathogenic filamentous fungus Aspergillus fumigatus.</title>
        <authorList>
            <person name="Fedorova N.D."/>
            <person name="Khaldi N."/>
            <person name="Joardar V.S."/>
            <person name="Maiti R."/>
            <person name="Amedeo P."/>
            <person name="Anderson M.J."/>
            <person name="Crabtree J."/>
            <person name="Silva J.C."/>
            <person name="Badger J.H."/>
            <person name="Albarraq A."/>
            <person name="Angiuoli S."/>
            <person name="Bussey H."/>
            <person name="Bowyer P."/>
            <person name="Cotty P.J."/>
            <person name="Dyer P.S."/>
            <person name="Egan A."/>
            <person name="Galens K."/>
            <person name="Fraser-Liggett C.M."/>
            <person name="Haas B.J."/>
            <person name="Inman J.M."/>
            <person name="Kent R."/>
            <person name="Lemieux S."/>
            <person name="Malavazi I."/>
            <person name="Orvis J."/>
            <person name="Roemer T."/>
            <person name="Ronning C.M."/>
            <person name="Sundaram J.P."/>
            <person name="Sutton G."/>
            <person name="Turner G."/>
            <person name="Venter J.C."/>
            <person name="White O.R."/>
            <person name="Whitty B.R."/>
            <person name="Youngman P."/>
            <person name="Wolfe K.H."/>
            <person name="Goldman G.H."/>
            <person name="Wortman J.R."/>
            <person name="Jiang B."/>
            <person name="Denning D.W."/>
            <person name="Nierman W.C."/>
        </authorList>
    </citation>
    <scope>NUCLEOTIDE SEQUENCE [LARGE SCALE GENOMIC DNA]</scope>
    <source>
        <strain evidence="3">ATCC 1007 / CBS 513.65 / DSM 816 / NCTC 3887 / NRRL 1</strain>
    </source>
</reference>
<dbReference type="RefSeq" id="XP_001270777.1">
    <property type="nucleotide sequence ID" value="XM_001270776.1"/>
</dbReference>
<keyword evidence="1" id="KW-0732">Signal</keyword>
<organism evidence="2 3">
    <name type="scientific">Aspergillus clavatus (strain ATCC 1007 / CBS 513.65 / DSM 816 / NCTC 3887 / NRRL 1 / QM 1276 / 107)</name>
    <dbReference type="NCBI Taxonomy" id="344612"/>
    <lineage>
        <taxon>Eukaryota</taxon>
        <taxon>Fungi</taxon>
        <taxon>Dikarya</taxon>
        <taxon>Ascomycota</taxon>
        <taxon>Pezizomycotina</taxon>
        <taxon>Eurotiomycetes</taxon>
        <taxon>Eurotiomycetidae</taxon>
        <taxon>Eurotiales</taxon>
        <taxon>Aspergillaceae</taxon>
        <taxon>Aspergillus</taxon>
        <taxon>Aspergillus subgen. Fumigati</taxon>
    </lineage>
</organism>
<dbReference type="VEuPathDB" id="FungiDB:ACLA_035540"/>
<name>A1CJM7_ASPCL</name>
<dbReference type="GeneID" id="4702846"/>
<dbReference type="OMA" id="CYIDNGL"/>
<dbReference type="Proteomes" id="UP000006701">
    <property type="component" value="Unassembled WGS sequence"/>
</dbReference>
<dbReference type="eggNOG" id="KOG3276">
    <property type="taxonomic scope" value="Eukaryota"/>
</dbReference>
<feature type="chain" id="PRO_5002632999" evidence="1">
    <location>
        <begin position="22"/>
        <end position="182"/>
    </location>
</feature>
<feature type="signal peptide" evidence="1">
    <location>
        <begin position="1"/>
        <end position="21"/>
    </location>
</feature>
<protein>
    <submittedName>
        <fullName evidence="2">Uncharacterized protein</fullName>
    </submittedName>
</protein>